<dbReference type="PANTHER" id="PTHR46344">
    <property type="entry name" value="OS02G0202900 PROTEIN"/>
    <property type="match status" value="1"/>
</dbReference>
<keyword evidence="1" id="KW-0880">Kelch repeat</keyword>
<keyword evidence="3" id="KW-0732">Signal</keyword>
<dbReference type="InterPro" id="IPR015915">
    <property type="entry name" value="Kelch-typ_b-propeller"/>
</dbReference>
<dbReference type="PANTHER" id="PTHR46344:SF27">
    <property type="entry name" value="KELCH REPEAT SUPERFAMILY PROTEIN"/>
    <property type="match status" value="1"/>
</dbReference>
<dbReference type="SUPFAM" id="SSF117281">
    <property type="entry name" value="Kelch motif"/>
    <property type="match status" value="2"/>
</dbReference>
<keyword evidence="5" id="KW-1185">Reference proteome</keyword>
<organism evidence="4 5">
    <name type="scientific">Roseateles aquae</name>
    <dbReference type="NCBI Taxonomy" id="3077235"/>
    <lineage>
        <taxon>Bacteria</taxon>
        <taxon>Pseudomonadati</taxon>
        <taxon>Pseudomonadota</taxon>
        <taxon>Betaproteobacteria</taxon>
        <taxon>Burkholderiales</taxon>
        <taxon>Sphaerotilaceae</taxon>
        <taxon>Roseateles</taxon>
    </lineage>
</organism>
<proteinExistence type="predicted"/>
<keyword evidence="2" id="KW-0677">Repeat</keyword>
<gene>
    <name evidence="4" type="ORF">RQP53_18920</name>
</gene>
<dbReference type="EMBL" id="JAVXZY010000008">
    <property type="protein sequence ID" value="MDT9001360.1"/>
    <property type="molecule type" value="Genomic_DNA"/>
</dbReference>
<reference evidence="4" key="1">
    <citation type="submission" date="2023-09" db="EMBL/GenBank/DDBJ databases">
        <title>Paucibacter sp. APW11 Genome sequencing and assembly.</title>
        <authorList>
            <person name="Kim I."/>
        </authorList>
    </citation>
    <scope>NUCLEOTIDE SEQUENCE</scope>
    <source>
        <strain evidence="4">APW11</strain>
    </source>
</reference>
<sequence>MNQSKFLLHRLTQSVIAIALLSAGAVQAATSPAQPSEEANSLAVPALAAIRLQVARSDGHTVTKLSDGRLLVLGGRSDNAATAAAELIDPSTGRVELLNPMLQPRHGHTATLLPDGRVLVAGGDLADGRVLALNSAELYDPKAKLFQALQAPLSIERAYHTATLLKNGKVLLAGGQGLRPGMITFSAELFDPASGKFEPLTPQRLLAPRTYHAATLLDSGQVLIVGGTDWQTPRAPNSAELFDPQSNTFSAVDAALTFKNEMPQLLKLKSGRVMVLGNQGAEIFDPLTKTFKVIQGPLKPRAYAAATALSDGGAVVLGGISGDSFTAWIERYSPSRGSFRPVGSLPKARAWGVAAQSNGGTVFVIGGVDSADAAITDVAVYRP</sequence>
<dbReference type="SMART" id="SM00612">
    <property type="entry name" value="Kelch"/>
    <property type="match status" value="5"/>
</dbReference>
<evidence type="ECO:0000313" key="5">
    <source>
        <dbReference type="Proteomes" id="UP001246372"/>
    </source>
</evidence>
<protein>
    <submittedName>
        <fullName evidence="4">Kelch repeat-containing protein</fullName>
    </submittedName>
</protein>
<dbReference type="InterPro" id="IPR037293">
    <property type="entry name" value="Gal_Oxidase_central_sf"/>
</dbReference>
<comment type="caution">
    <text evidence="4">The sequence shown here is derived from an EMBL/GenBank/DDBJ whole genome shotgun (WGS) entry which is preliminary data.</text>
</comment>
<dbReference type="Proteomes" id="UP001246372">
    <property type="component" value="Unassembled WGS sequence"/>
</dbReference>
<dbReference type="Gene3D" id="2.130.10.80">
    <property type="entry name" value="Galactose oxidase/kelch, beta-propeller"/>
    <property type="match status" value="1"/>
</dbReference>
<dbReference type="Gene3D" id="2.120.10.80">
    <property type="entry name" value="Kelch-type beta propeller"/>
    <property type="match status" value="2"/>
</dbReference>
<feature type="signal peptide" evidence="3">
    <location>
        <begin position="1"/>
        <end position="28"/>
    </location>
</feature>
<dbReference type="InterPro" id="IPR006652">
    <property type="entry name" value="Kelch_1"/>
</dbReference>
<feature type="chain" id="PRO_5047337107" evidence="3">
    <location>
        <begin position="29"/>
        <end position="383"/>
    </location>
</feature>
<evidence type="ECO:0000256" key="2">
    <source>
        <dbReference type="ARBA" id="ARBA00022737"/>
    </source>
</evidence>
<evidence type="ECO:0000256" key="3">
    <source>
        <dbReference type="SAM" id="SignalP"/>
    </source>
</evidence>
<evidence type="ECO:0000256" key="1">
    <source>
        <dbReference type="ARBA" id="ARBA00022441"/>
    </source>
</evidence>
<dbReference type="RefSeq" id="WP_315652233.1">
    <property type="nucleotide sequence ID" value="NZ_JAVXZY010000008.1"/>
</dbReference>
<accession>A0ABU3PFJ3</accession>
<evidence type="ECO:0000313" key="4">
    <source>
        <dbReference type="EMBL" id="MDT9001360.1"/>
    </source>
</evidence>
<name>A0ABU3PFJ3_9BURK</name>